<keyword evidence="3" id="KW-1185">Reference proteome</keyword>
<name>A0ABQ5R7W8_9ACTN</name>
<evidence type="ECO:0000259" key="1">
    <source>
        <dbReference type="PROSITE" id="PS50943"/>
    </source>
</evidence>
<gene>
    <name evidence="2" type="ORF">Pa4123_79590</name>
</gene>
<dbReference type="CDD" id="cd00093">
    <property type="entry name" value="HTH_XRE"/>
    <property type="match status" value="1"/>
</dbReference>
<organism evidence="2 3">
    <name type="scientific">Phytohabitans aurantiacus</name>
    <dbReference type="NCBI Taxonomy" id="3016789"/>
    <lineage>
        <taxon>Bacteria</taxon>
        <taxon>Bacillati</taxon>
        <taxon>Actinomycetota</taxon>
        <taxon>Actinomycetes</taxon>
        <taxon>Micromonosporales</taxon>
        <taxon>Micromonosporaceae</taxon>
    </lineage>
</organism>
<dbReference type="Pfam" id="PF19054">
    <property type="entry name" value="DUF5753"/>
    <property type="match status" value="1"/>
</dbReference>
<evidence type="ECO:0000313" key="2">
    <source>
        <dbReference type="EMBL" id="GLI02681.1"/>
    </source>
</evidence>
<dbReference type="SUPFAM" id="SSF47413">
    <property type="entry name" value="lambda repressor-like DNA-binding domains"/>
    <property type="match status" value="1"/>
</dbReference>
<dbReference type="InterPro" id="IPR010982">
    <property type="entry name" value="Lambda_DNA-bd_dom_sf"/>
</dbReference>
<reference evidence="2" key="1">
    <citation type="submission" date="2022-12" db="EMBL/GenBank/DDBJ databases">
        <title>New Phytohabitans aurantiacus sp. RD004123 nov., an actinomycete isolated from soil.</title>
        <authorList>
            <person name="Triningsih D.W."/>
            <person name="Harunari E."/>
            <person name="Igarashi Y."/>
        </authorList>
    </citation>
    <scope>NUCLEOTIDE SEQUENCE</scope>
    <source>
        <strain evidence="2">RD004123</strain>
    </source>
</reference>
<dbReference type="Pfam" id="PF13560">
    <property type="entry name" value="HTH_31"/>
    <property type="match status" value="1"/>
</dbReference>
<dbReference type="Proteomes" id="UP001144280">
    <property type="component" value="Unassembled WGS sequence"/>
</dbReference>
<sequence>MPTKREQFVQTIRAQWLGQRMRELRDERGLTLKYVAAYLGVEFSTLARYERAEWPFRRDHVMALLDVYGVYDERDRTHLVQLAQDAWRINKWEEDFEGAVYDATFVDYPWLESRAREICAYSTMIVPGLLQTAGYAETMIRHYEGSAAVEHRVQKWLHLRLDRQKVLNDKDTQLTVILEESVLHRPVGGKSVLRGQLEHLKEISRRPQIDIRVIPTSMGAHDGTYGSFFLFQMPPPYPAVACVEHLAGRLFVEATSAERYEKAYASLREAALSDSESVALIATLAEELS</sequence>
<dbReference type="InterPro" id="IPR043917">
    <property type="entry name" value="DUF5753"/>
</dbReference>
<evidence type="ECO:0000313" key="3">
    <source>
        <dbReference type="Proteomes" id="UP001144280"/>
    </source>
</evidence>
<dbReference type="PROSITE" id="PS50943">
    <property type="entry name" value="HTH_CROC1"/>
    <property type="match status" value="1"/>
</dbReference>
<protein>
    <submittedName>
        <fullName evidence="2">Transcriptional regulator</fullName>
    </submittedName>
</protein>
<dbReference type="EMBL" id="BSDI01000067">
    <property type="protein sequence ID" value="GLI02681.1"/>
    <property type="molecule type" value="Genomic_DNA"/>
</dbReference>
<dbReference type="RefSeq" id="WP_281904329.1">
    <property type="nucleotide sequence ID" value="NZ_BSDI01000067.1"/>
</dbReference>
<dbReference type="Gene3D" id="1.10.260.40">
    <property type="entry name" value="lambda repressor-like DNA-binding domains"/>
    <property type="match status" value="1"/>
</dbReference>
<accession>A0ABQ5R7W8</accession>
<dbReference type="InterPro" id="IPR001387">
    <property type="entry name" value="Cro/C1-type_HTH"/>
</dbReference>
<comment type="caution">
    <text evidence="2">The sequence shown here is derived from an EMBL/GenBank/DDBJ whole genome shotgun (WGS) entry which is preliminary data.</text>
</comment>
<proteinExistence type="predicted"/>
<feature type="domain" description="HTH cro/C1-type" evidence="1">
    <location>
        <begin position="21"/>
        <end position="74"/>
    </location>
</feature>
<dbReference type="SMART" id="SM00530">
    <property type="entry name" value="HTH_XRE"/>
    <property type="match status" value="1"/>
</dbReference>